<dbReference type="KEGG" id="rbd:ALSL_0360"/>
<dbReference type="Gene3D" id="3.40.50.1000">
    <property type="entry name" value="HAD superfamily/HAD-like"/>
    <property type="match status" value="1"/>
</dbReference>
<dbReference type="SFLD" id="SFLDG01129">
    <property type="entry name" value="C1.5:_HAD__Beta-PGM__Phosphata"/>
    <property type="match status" value="1"/>
</dbReference>
<dbReference type="GO" id="GO:0050308">
    <property type="term" value="F:sugar-phosphatase activity"/>
    <property type="evidence" value="ECO:0007669"/>
    <property type="project" value="TreeGrafter"/>
</dbReference>
<dbReference type="SFLD" id="SFLDG01135">
    <property type="entry name" value="C1.5.6:_HAD__Beta-PGM__Phospha"/>
    <property type="match status" value="1"/>
</dbReference>
<dbReference type="Gene3D" id="1.10.150.240">
    <property type="entry name" value="Putative phosphatase, domain 2"/>
    <property type="match status" value="1"/>
</dbReference>
<dbReference type="RefSeq" id="WP_126536076.1">
    <property type="nucleotide sequence ID" value="NZ_AP018560.1"/>
</dbReference>
<name>A0A2Z6E2Q9_9GAMM</name>
<dbReference type="Proteomes" id="UP000270530">
    <property type="component" value="Chromosome"/>
</dbReference>
<sequence length="227" mass="24733">MSRASNALLFDLDGTLIDSVYQHVLAWKEALDAEGVELAVWRIHRKIGMSGGLFTNILLRETGLEITEERLARLQQRHTDAFNRQHAQGAVQPLPGARELLAFLTEQGIPWTVATSGRMATAGPSLAALGIDPAKVPVVTRDMVRHAKPDPDLFLAAAERLGADIRQALVIGDSIWDMLAAQRARALGVGLLSGGYGEEELVRAGAFRVYDDPADLLRHIDEVVARD</sequence>
<dbReference type="NCBIfam" id="TIGR01549">
    <property type="entry name" value="HAD-SF-IA-v1"/>
    <property type="match status" value="1"/>
</dbReference>
<protein>
    <submittedName>
        <fullName evidence="1">2-deoxyglucose-6-phosphate phosphatase 1</fullName>
    </submittedName>
</protein>
<dbReference type="PANTHER" id="PTHR43481">
    <property type="entry name" value="FRUCTOSE-1-PHOSPHATE PHOSPHATASE"/>
    <property type="match status" value="1"/>
</dbReference>
<dbReference type="InterPro" id="IPR051806">
    <property type="entry name" value="HAD-like_SPP"/>
</dbReference>
<dbReference type="NCBIfam" id="TIGR01509">
    <property type="entry name" value="HAD-SF-IA-v3"/>
    <property type="match status" value="1"/>
</dbReference>
<dbReference type="SUPFAM" id="SSF56784">
    <property type="entry name" value="HAD-like"/>
    <property type="match status" value="1"/>
</dbReference>
<dbReference type="OrthoDB" id="9776368at2"/>
<dbReference type="AlphaFoldDB" id="A0A2Z6E2Q9"/>
<dbReference type="InterPro" id="IPR036412">
    <property type="entry name" value="HAD-like_sf"/>
</dbReference>
<dbReference type="SFLD" id="SFLDS00003">
    <property type="entry name" value="Haloacid_Dehalogenase"/>
    <property type="match status" value="1"/>
</dbReference>
<dbReference type="InterPro" id="IPR006439">
    <property type="entry name" value="HAD-SF_hydro_IA"/>
</dbReference>
<proteinExistence type="predicted"/>
<dbReference type="Pfam" id="PF00702">
    <property type="entry name" value="Hydrolase"/>
    <property type="match status" value="1"/>
</dbReference>
<reference evidence="2" key="2">
    <citation type="submission" date="2018-06" db="EMBL/GenBank/DDBJ databases">
        <title>Genome sequence of Rhodanobacteraceae bacterium strain Dysh456.</title>
        <authorList>
            <person name="Fukui M."/>
        </authorList>
    </citation>
    <scope>NUCLEOTIDE SEQUENCE [LARGE SCALE GENOMIC DNA]</scope>
    <source>
        <strain evidence="2">Dysh456</strain>
    </source>
</reference>
<accession>A0A2Z6E2Q9</accession>
<evidence type="ECO:0000313" key="2">
    <source>
        <dbReference type="Proteomes" id="UP000270530"/>
    </source>
</evidence>
<evidence type="ECO:0000313" key="1">
    <source>
        <dbReference type="EMBL" id="BBD79031.1"/>
    </source>
</evidence>
<dbReference type="InterPro" id="IPR023198">
    <property type="entry name" value="PGP-like_dom2"/>
</dbReference>
<dbReference type="InterPro" id="IPR023214">
    <property type="entry name" value="HAD_sf"/>
</dbReference>
<reference evidence="2" key="1">
    <citation type="submission" date="2018-04" db="EMBL/GenBank/DDBJ databases">
        <authorList>
            <person name="Watanabe M."/>
            <person name="Kojima H."/>
        </authorList>
    </citation>
    <scope>NUCLEOTIDE SEQUENCE [LARGE SCALE GENOMIC DNA]</scope>
    <source>
        <strain evidence="2">Dysh456</strain>
    </source>
</reference>
<gene>
    <name evidence="1" type="ORF">ALSL_0360</name>
</gene>
<dbReference type="EMBL" id="AP018560">
    <property type="protein sequence ID" value="BBD79031.1"/>
    <property type="molecule type" value="Genomic_DNA"/>
</dbReference>
<keyword evidence="2" id="KW-1185">Reference proteome</keyword>
<dbReference type="PANTHER" id="PTHR43481:SF4">
    <property type="entry name" value="GLYCEROL-1-PHOSPHATE PHOSPHOHYDROLASE 1-RELATED"/>
    <property type="match status" value="1"/>
</dbReference>
<organism evidence="1 2">
    <name type="scientific">Aerosticca soli</name>
    <dbReference type="NCBI Taxonomy" id="2010829"/>
    <lineage>
        <taxon>Bacteria</taxon>
        <taxon>Pseudomonadati</taxon>
        <taxon>Pseudomonadota</taxon>
        <taxon>Gammaproteobacteria</taxon>
        <taxon>Lysobacterales</taxon>
        <taxon>Rhodanobacteraceae</taxon>
        <taxon>Aerosticca</taxon>
    </lineage>
</organism>